<organism evidence="5 6">
    <name type="scientific">Bifidobacterium margollesii</name>
    <dbReference type="NCBI Taxonomy" id="2020964"/>
    <lineage>
        <taxon>Bacteria</taxon>
        <taxon>Bacillati</taxon>
        <taxon>Actinomycetota</taxon>
        <taxon>Actinomycetes</taxon>
        <taxon>Bifidobacteriales</taxon>
        <taxon>Bifidobacteriaceae</taxon>
        <taxon>Bifidobacterium</taxon>
    </lineage>
</organism>
<dbReference type="SUPFAM" id="SSF46689">
    <property type="entry name" value="Homeodomain-like"/>
    <property type="match status" value="1"/>
</dbReference>
<feature type="region of interest" description="Disordered" evidence="3">
    <location>
        <begin position="208"/>
        <end position="241"/>
    </location>
</feature>
<feature type="compositionally biased region" description="Polar residues" evidence="3">
    <location>
        <begin position="229"/>
        <end position="241"/>
    </location>
</feature>
<keyword evidence="6" id="KW-1185">Reference proteome</keyword>
<gene>
    <name evidence="5" type="ORF">Uis1B_1550</name>
</gene>
<keyword evidence="1 2" id="KW-0238">DNA-binding</keyword>
<evidence type="ECO:0000259" key="4">
    <source>
        <dbReference type="PROSITE" id="PS50977"/>
    </source>
</evidence>
<dbReference type="Gene3D" id="1.10.357.10">
    <property type="entry name" value="Tetracycline Repressor, domain 2"/>
    <property type="match status" value="1"/>
</dbReference>
<dbReference type="RefSeq" id="WP_101617221.1">
    <property type="nucleotide sequence ID" value="NZ_NMWU01000027.1"/>
</dbReference>
<dbReference type="Proteomes" id="UP000235050">
    <property type="component" value="Unassembled WGS sequence"/>
</dbReference>
<dbReference type="InterPro" id="IPR050624">
    <property type="entry name" value="HTH-type_Tx_Regulator"/>
</dbReference>
<proteinExistence type="predicted"/>
<evidence type="ECO:0000256" key="1">
    <source>
        <dbReference type="ARBA" id="ARBA00023125"/>
    </source>
</evidence>
<name>A0A2N5J8U6_9BIFI</name>
<dbReference type="EMBL" id="NMWU01000027">
    <property type="protein sequence ID" value="PLS30630.1"/>
    <property type="molecule type" value="Genomic_DNA"/>
</dbReference>
<dbReference type="InterPro" id="IPR001647">
    <property type="entry name" value="HTH_TetR"/>
</dbReference>
<feature type="domain" description="HTH tetR-type" evidence="4">
    <location>
        <begin position="24"/>
        <end position="84"/>
    </location>
</feature>
<feature type="DNA-binding region" description="H-T-H motif" evidence="2">
    <location>
        <begin position="47"/>
        <end position="66"/>
    </location>
</feature>
<accession>A0A2N5J8U6</accession>
<dbReference type="InterPro" id="IPR009057">
    <property type="entry name" value="Homeodomain-like_sf"/>
</dbReference>
<reference evidence="5 6" key="1">
    <citation type="submission" date="2017-07" db="EMBL/GenBank/DDBJ databases">
        <title>Bifidobacterium novel species.</title>
        <authorList>
            <person name="Lugli G.A."/>
            <person name="Milani C."/>
            <person name="Duranti S."/>
            <person name="Mangifesta M."/>
        </authorList>
    </citation>
    <scope>NUCLEOTIDE SEQUENCE [LARGE SCALE GENOMIC DNA]</scope>
    <source>
        <strain evidence="6">Uis1B</strain>
    </source>
</reference>
<dbReference type="PROSITE" id="PS50977">
    <property type="entry name" value="HTH_TETR_2"/>
    <property type="match status" value="1"/>
</dbReference>
<evidence type="ECO:0000313" key="6">
    <source>
        <dbReference type="Proteomes" id="UP000235050"/>
    </source>
</evidence>
<evidence type="ECO:0000313" key="5">
    <source>
        <dbReference type="EMBL" id="PLS30630.1"/>
    </source>
</evidence>
<feature type="compositionally biased region" description="Basic and acidic residues" evidence="3">
    <location>
        <begin position="208"/>
        <end position="227"/>
    </location>
</feature>
<sequence length="241" mass="27509">MSNRNTQHNATSNSTETKRDLRVQKTYTALMHSFQELLARKRFDDITVTELCDEAMVRTATFYKHFRDKFDFFVFMVDELRTERGEIAQEAALPESSPEDYYLNIVRNALGLLNEHRTLFHALDSDAMASVMVETSGAHIREQLVRRLHVDASKGLRLAASPELTAELLIGAINQVIRWWLSSPAPEPVERLEEELTPFVLRLIGREDGIQGRQGKPDKQDGLEPRRSANATDRTNSPTVR</sequence>
<protein>
    <submittedName>
        <fullName evidence="5">Transcriptional regulator</fullName>
    </submittedName>
</protein>
<evidence type="ECO:0000256" key="2">
    <source>
        <dbReference type="PROSITE-ProRule" id="PRU00335"/>
    </source>
</evidence>
<dbReference type="PANTHER" id="PTHR43479">
    <property type="entry name" value="ACREF/ENVCD OPERON REPRESSOR-RELATED"/>
    <property type="match status" value="1"/>
</dbReference>
<evidence type="ECO:0000256" key="3">
    <source>
        <dbReference type="SAM" id="MobiDB-lite"/>
    </source>
</evidence>
<dbReference type="AlphaFoldDB" id="A0A2N5J8U6"/>
<dbReference type="OrthoDB" id="3193022at2"/>
<dbReference type="GO" id="GO:0003677">
    <property type="term" value="F:DNA binding"/>
    <property type="evidence" value="ECO:0007669"/>
    <property type="project" value="UniProtKB-UniRule"/>
</dbReference>
<dbReference type="PANTHER" id="PTHR43479:SF16">
    <property type="entry name" value="HTH TETR-TYPE DOMAIN-CONTAINING PROTEIN"/>
    <property type="match status" value="1"/>
</dbReference>
<comment type="caution">
    <text evidence="5">The sequence shown here is derived from an EMBL/GenBank/DDBJ whole genome shotgun (WGS) entry which is preliminary data.</text>
</comment>